<comment type="caution">
    <text evidence="1">The sequence shown here is derived from an EMBL/GenBank/DDBJ whole genome shotgun (WGS) entry which is preliminary data.</text>
</comment>
<organism evidence="1 2">
    <name type="scientific">Cupriavidus taiwanensis</name>
    <dbReference type="NCBI Taxonomy" id="164546"/>
    <lineage>
        <taxon>Bacteria</taxon>
        <taxon>Pseudomonadati</taxon>
        <taxon>Pseudomonadota</taxon>
        <taxon>Betaproteobacteria</taxon>
        <taxon>Burkholderiales</taxon>
        <taxon>Burkholderiaceae</taxon>
        <taxon>Cupriavidus</taxon>
    </lineage>
</organism>
<proteinExistence type="predicted"/>
<dbReference type="EMBL" id="OFSP01000011">
    <property type="protein sequence ID" value="SOY47548.1"/>
    <property type="molecule type" value="Genomic_DNA"/>
</dbReference>
<dbReference type="AlphaFoldDB" id="A0A975ZZQ0"/>
<dbReference type="Proteomes" id="UP000256297">
    <property type="component" value="Chromosome CBM2589_b"/>
</dbReference>
<evidence type="ECO:0000313" key="2">
    <source>
        <dbReference type="Proteomes" id="UP000256297"/>
    </source>
</evidence>
<gene>
    <name evidence="1" type="ORF">CBM2589_B190102</name>
</gene>
<evidence type="ECO:0000313" key="1">
    <source>
        <dbReference type="EMBL" id="SOY47548.1"/>
    </source>
</evidence>
<reference evidence="1 2" key="1">
    <citation type="submission" date="2018-01" db="EMBL/GenBank/DDBJ databases">
        <authorList>
            <person name="Clerissi C."/>
        </authorList>
    </citation>
    <scope>NUCLEOTIDE SEQUENCE [LARGE SCALE GENOMIC DNA]</scope>
    <source>
        <strain evidence="1">Cupriavidus taiwanensis STM 3521</strain>
    </source>
</reference>
<accession>A0A975ZZQ0</accession>
<sequence>MRLKQAVEAATAPGAVDMLPVCRFSRPAAGNSGNKGPDNAVILVQRFNALKCLFSMAARDLPNRRAGRWWVPCNALMRAGVPDAYGVRVE</sequence>
<protein>
    <submittedName>
        <fullName evidence="1">Uncharacterized protein</fullName>
    </submittedName>
</protein>
<name>A0A975ZZQ0_9BURK</name>